<proteinExistence type="predicted"/>
<feature type="compositionally biased region" description="Polar residues" evidence="1">
    <location>
        <begin position="27"/>
        <end position="43"/>
    </location>
</feature>
<protein>
    <submittedName>
        <fullName evidence="3">Unnamed protein product</fullName>
    </submittedName>
</protein>
<dbReference type="OrthoDB" id="17907at2759"/>
<dbReference type="Gene3D" id="1.10.287.2210">
    <property type="match status" value="1"/>
</dbReference>
<feature type="compositionally biased region" description="Acidic residues" evidence="1">
    <location>
        <begin position="214"/>
        <end position="243"/>
    </location>
</feature>
<sequence length="243" mass="27729">MSGLDRFSRKTNNFLSASPRPQHRESSPLSRSVSATNMSRMSSYKYNNNGSQFDLYGRSHSPFLDPSSAYMHKKDDQESERLTHYNLNITSDDEEAEKLLMDEKSSYFATKTREDLDSKRLLPYKTETIREQYKYLAHIVTHLYIAIKSLDLKGNISISVSDLEKAKDELSGLSNLPPSVQLLHIQQQQQLNAPTSNHDAADEETYETLVGSDSDMDDDDDDDDDDDEFDEGYESDDEQPVMS</sequence>
<feature type="domain" description="Proteasome activator Blm10 N-terminal" evidence="2">
    <location>
        <begin position="76"/>
        <end position="154"/>
    </location>
</feature>
<keyword evidence="4" id="KW-1185">Reference proteome</keyword>
<comment type="caution">
    <text evidence="3">The sequence shown here is derived from an EMBL/GenBank/DDBJ whole genome shotgun (WGS) entry which is preliminary data.</text>
</comment>
<dbReference type="EMBL" id="BSXU01003359">
    <property type="protein sequence ID" value="GMG39967.1"/>
    <property type="molecule type" value="Genomic_DNA"/>
</dbReference>
<evidence type="ECO:0000313" key="4">
    <source>
        <dbReference type="Proteomes" id="UP001165063"/>
    </source>
</evidence>
<dbReference type="AlphaFoldDB" id="A0A9W7DI32"/>
<dbReference type="Proteomes" id="UP001165063">
    <property type="component" value="Unassembled WGS sequence"/>
</dbReference>
<evidence type="ECO:0000256" key="1">
    <source>
        <dbReference type="SAM" id="MobiDB-lite"/>
    </source>
</evidence>
<name>A0A9W7DI32_AMBMO</name>
<organism evidence="3 4">
    <name type="scientific">Ambrosiozyma monospora</name>
    <name type="common">Yeast</name>
    <name type="synonym">Endomycopsis monosporus</name>
    <dbReference type="NCBI Taxonomy" id="43982"/>
    <lineage>
        <taxon>Eukaryota</taxon>
        <taxon>Fungi</taxon>
        <taxon>Dikarya</taxon>
        <taxon>Ascomycota</taxon>
        <taxon>Saccharomycotina</taxon>
        <taxon>Pichiomycetes</taxon>
        <taxon>Pichiales</taxon>
        <taxon>Pichiaceae</taxon>
        <taxon>Ambrosiozyma</taxon>
    </lineage>
</organism>
<evidence type="ECO:0000259" key="2">
    <source>
        <dbReference type="Pfam" id="PF16547"/>
    </source>
</evidence>
<feature type="region of interest" description="Disordered" evidence="1">
    <location>
        <begin position="1"/>
        <end position="43"/>
    </location>
</feature>
<dbReference type="Pfam" id="PF16547">
    <property type="entry name" value="BLM10_N"/>
    <property type="match status" value="1"/>
</dbReference>
<dbReference type="InterPro" id="IPR032372">
    <property type="entry name" value="Blm10_N"/>
</dbReference>
<gene>
    <name evidence="3" type="ORF">Amon01_000578300</name>
</gene>
<reference evidence="3" key="1">
    <citation type="submission" date="2023-04" db="EMBL/GenBank/DDBJ databases">
        <title>Ambrosiozyma monospora NBRC 1965.</title>
        <authorList>
            <person name="Ichikawa N."/>
            <person name="Sato H."/>
            <person name="Tonouchi N."/>
        </authorList>
    </citation>
    <scope>NUCLEOTIDE SEQUENCE</scope>
    <source>
        <strain evidence="3">NBRC 1965</strain>
    </source>
</reference>
<evidence type="ECO:0000313" key="3">
    <source>
        <dbReference type="EMBL" id="GMG39967.1"/>
    </source>
</evidence>
<feature type="region of interest" description="Disordered" evidence="1">
    <location>
        <begin position="189"/>
        <end position="243"/>
    </location>
</feature>
<accession>A0A9W7DI32</accession>